<dbReference type="EMBL" id="CP002049">
    <property type="protein sequence ID" value="ADI15614.1"/>
    <property type="molecule type" value="Genomic_DNA"/>
</dbReference>
<dbReference type="Proteomes" id="UP000000379">
    <property type="component" value="Chromosome"/>
</dbReference>
<dbReference type="KEGG" id="tra:Trad_2506"/>
<name>D7CTR7_TRURR</name>
<dbReference type="HOGENOM" id="CLU_2557313_0_0_0"/>
<protein>
    <submittedName>
        <fullName evidence="1">Uncharacterized protein</fullName>
    </submittedName>
</protein>
<gene>
    <name evidence="1" type="ordered locus">Trad_2506</name>
</gene>
<evidence type="ECO:0000313" key="1">
    <source>
        <dbReference type="EMBL" id="ADI15614.1"/>
    </source>
</evidence>
<organism evidence="1 2">
    <name type="scientific">Truepera radiovictrix (strain DSM 17093 / CIP 108686 / LMG 22925 / RQ-24)</name>
    <dbReference type="NCBI Taxonomy" id="649638"/>
    <lineage>
        <taxon>Bacteria</taxon>
        <taxon>Thermotogati</taxon>
        <taxon>Deinococcota</taxon>
        <taxon>Deinococci</taxon>
        <taxon>Trueperales</taxon>
        <taxon>Trueperaceae</taxon>
        <taxon>Truepera</taxon>
    </lineage>
</organism>
<accession>D7CTR7</accession>
<sequence length="82" mass="9108">MDARDIVELADAYKLRLFDRLRDRLPERLRAFRGDALKGQAADVLTYAYLQGVQDALDAFDMAELLRLIARESGAAGPGLQA</sequence>
<evidence type="ECO:0000313" key="2">
    <source>
        <dbReference type="Proteomes" id="UP000000379"/>
    </source>
</evidence>
<dbReference type="RefSeq" id="WP_013178975.1">
    <property type="nucleotide sequence ID" value="NC_014221.1"/>
</dbReference>
<keyword evidence="2" id="KW-1185">Reference proteome</keyword>
<proteinExistence type="predicted"/>
<reference evidence="1 2" key="2">
    <citation type="journal article" date="2011" name="Stand. Genomic Sci.">
        <title>Complete genome sequence of Truepera radiovictrix type strain (RQ-24).</title>
        <authorList>
            <person name="Ivanova N."/>
            <person name="Rohde C."/>
            <person name="Munk C."/>
            <person name="Nolan M."/>
            <person name="Lucas S."/>
            <person name="Del Rio T.G."/>
            <person name="Tice H."/>
            <person name="Deshpande S."/>
            <person name="Cheng J.F."/>
            <person name="Tapia R."/>
            <person name="Han C."/>
            <person name="Goodwin L."/>
            <person name="Pitluck S."/>
            <person name="Liolios K."/>
            <person name="Mavromatis K."/>
            <person name="Mikhailova N."/>
            <person name="Pati A."/>
            <person name="Chen A."/>
            <person name="Palaniappan K."/>
            <person name="Land M."/>
            <person name="Hauser L."/>
            <person name="Chang Y.J."/>
            <person name="Jeffries C.D."/>
            <person name="Brambilla E."/>
            <person name="Rohde M."/>
            <person name="Goker M."/>
            <person name="Tindall B.J."/>
            <person name="Woyke T."/>
            <person name="Bristow J."/>
            <person name="Eisen J.A."/>
            <person name="Markowitz V."/>
            <person name="Hugenholtz P."/>
            <person name="Kyrpides N.C."/>
            <person name="Klenk H.P."/>
            <person name="Lapidus A."/>
        </authorList>
    </citation>
    <scope>NUCLEOTIDE SEQUENCE [LARGE SCALE GENOMIC DNA]</scope>
    <source>
        <strain evidence="2">DSM 17093 / CIP 108686 / LMG 22925 / RQ-24</strain>
    </source>
</reference>
<dbReference type="AlphaFoldDB" id="D7CTR7"/>
<reference evidence="2" key="1">
    <citation type="submission" date="2010-05" db="EMBL/GenBank/DDBJ databases">
        <title>The complete genome of Truepera radiovictris DSM 17093.</title>
        <authorList>
            <consortium name="US DOE Joint Genome Institute (JGI-PGF)"/>
            <person name="Lucas S."/>
            <person name="Copeland A."/>
            <person name="Lapidus A."/>
            <person name="Glavina del Rio T."/>
            <person name="Dalin E."/>
            <person name="Tice H."/>
            <person name="Bruce D."/>
            <person name="Goodwin L."/>
            <person name="Pitluck S."/>
            <person name="Kyrpides N."/>
            <person name="Mavromatis K."/>
            <person name="Ovchinnikova G."/>
            <person name="Munk A.C."/>
            <person name="Detter J.C."/>
            <person name="Han C."/>
            <person name="Tapia R."/>
            <person name="Land M."/>
            <person name="Hauser L."/>
            <person name="Markowitz V."/>
            <person name="Cheng J.-F."/>
            <person name="Hugenholtz P."/>
            <person name="Woyke T."/>
            <person name="Wu D."/>
            <person name="Tindall B."/>
            <person name="Pomrenke H.G."/>
            <person name="Brambilla E."/>
            <person name="Klenk H.-P."/>
            <person name="Eisen J.A."/>
        </authorList>
    </citation>
    <scope>NUCLEOTIDE SEQUENCE [LARGE SCALE GENOMIC DNA]</scope>
    <source>
        <strain evidence="2">DSM 17093 / CIP 108686 / LMG 22925 / RQ-24</strain>
    </source>
</reference>